<gene>
    <name evidence="1" type="ORF">S01H1_66467</name>
</gene>
<dbReference type="AlphaFoldDB" id="X0Y1T7"/>
<evidence type="ECO:0000313" key="1">
    <source>
        <dbReference type="EMBL" id="GAG30866.1"/>
    </source>
</evidence>
<proteinExistence type="predicted"/>
<reference evidence="1" key="1">
    <citation type="journal article" date="2014" name="Front. Microbiol.">
        <title>High frequency of phylogenetically diverse reductive dehalogenase-homologous genes in deep subseafloor sedimentary metagenomes.</title>
        <authorList>
            <person name="Kawai M."/>
            <person name="Futagami T."/>
            <person name="Toyoda A."/>
            <person name="Takaki Y."/>
            <person name="Nishi S."/>
            <person name="Hori S."/>
            <person name="Arai W."/>
            <person name="Tsubouchi T."/>
            <person name="Morono Y."/>
            <person name="Uchiyama I."/>
            <person name="Ito T."/>
            <person name="Fujiyama A."/>
            <person name="Inagaki F."/>
            <person name="Takami H."/>
        </authorList>
    </citation>
    <scope>NUCLEOTIDE SEQUENCE</scope>
    <source>
        <strain evidence="1">Expedition CK06-06</strain>
    </source>
</reference>
<protein>
    <submittedName>
        <fullName evidence="1">Uncharacterized protein</fullName>
    </submittedName>
</protein>
<sequence>MRYSDNPLEEETRFGAYSVVLKSGNDLREVVRQVLNLKDGDLYLEVHVPDSVKGAPDAVLRSFREGAVKLADFLIQKRL</sequence>
<organism evidence="1">
    <name type="scientific">marine sediment metagenome</name>
    <dbReference type="NCBI Taxonomy" id="412755"/>
    <lineage>
        <taxon>unclassified sequences</taxon>
        <taxon>metagenomes</taxon>
        <taxon>ecological metagenomes</taxon>
    </lineage>
</organism>
<accession>X0Y1T7</accession>
<feature type="non-terminal residue" evidence="1">
    <location>
        <position position="79"/>
    </location>
</feature>
<dbReference type="EMBL" id="BARS01043951">
    <property type="protein sequence ID" value="GAG30866.1"/>
    <property type="molecule type" value="Genomic_DNA"/>
</dbReference>
<name>X0Y1T7_9ZZZZ</name>
<comment type="caution">
    <text evidence="1">The sequence shown here is derived from an EMBL/GenBank/DDBJ whole genome shotgun (WGS) entry which is preliminary data.</text>
</comment>